<dbReference type="EMBL" id="BMIP01000010">
    <property type="protein sequence ID" value="GGD80999.1"/>
    <property type="molecule type" value="Genomic_DNA"/>
</dbReference>
<evidence type="ECO:0000313" key="3">
    <source>
        <dbReference type="Proteomes" id="UP000612349"/>
    </source>
</evidence>
<comment type="caution">
    <text evidence="2">The sequence shown here is derived from an EMBL/GenBank/DDBJ whole genome shotgun (WGS) entry which is preliminary data.</text>
</comment>
<sequence>MIERLFLDHPRSVNETYGEHFIAASGFGLAMIAAGMACLLHGLLPRLFVTTGSDAIRRLHNRVIENRIRKDHIRKDKEQR</sequence>
<dbReference type="RefSeq" id="WP_066774784.1">
    <property type="nucleotide sequence ID" value="NZ_BMIP01000010.1"/>
</dbReference>
<gene>
    <name evidence="2" type="ORF">GCM10010990_33650</name>
</gene>
<keyword evidence="1" id="KW-0472">Membrane</keyword>
<name>A0A916Z9E6_9SPHN</name>
<dbReference type="AlphaFoldDB" id="A0A916Z9E6"/>
<keyword evidence="3" id="KW-1185">Reference proteome</keyword>
<evidence type="ECO:0000256" key="1">
    <source>
        <dbReference type="SAM" id="Phobius"/>
    </source>
</evidence>
<dbReference type="InterPro" id="IPR045936">
    <property type="entry name" value="DUF6356"/>
</dbReference>
<accession>A0A916Z9E6</accession>
<evidence type="ECO:0000313" key="2">
    <source>
        <dbReference type="EMBL" id="GGD80999.1"/>
    </source>
</evidence>
<dbReference type="OrthoDB" id="7652114at2"/>
<organism evidence="2 3">
    <name type="scientific">Croceicoccus mobilis</name>
    <dbReference type="NCBI Taxonomy" id="1703339"/>
    <lineage>
        <taxon>Bacteria</taxon>
        <taxon>Pseudomonadati</taxon>
        <taxon>Pseudomonadota</taxon>
        <taxon>Alphaproteobacteria</taxon>
        <taxon>Sphingomonadales</taxon>
        <taxon>Erythrobacteraceae</taxon>
        <taxon>Croceicoccus</taxon>
    </lineage>
</organism>
<feature type="transmembrane region" description="Helical" evidence="1">
    <location>
        <begin position="20"/>
        <end position="44"/>
    </location>
</feature>
<proteinExistence type="predicted"/>
<keyword evidence="1" id="KW-0812">Transmembrane</keyword>
<keyword evidence="1" id="KW-1133">Transmembrane helix</keyword>
<reference evidence="2" key="1">
    <citation type="journal article" date="2014" name="Int. J. Syst. Evol. Microbiol.">
        <title>Complete genome sequence of Corynebacterium casei LMG S-19264T (=DSM 44701T), isolated from a smear-ripened cheese.</title>
        <authorList>
            <consortium name="US DOE Joint Genome Institute (JGI-PGF)"/>
            <person name="Walter F."/>
            <person name="Albersmeier A."/>
            <person name="Kalinowski J."/>
            <person name="Ruckert C."/>
        </authorList>
    </citation>
    <scope>NUCLEOTIDE SEQUENCE</scope>
    <source>
        <strain evidence="2">CGMCC 1.15360</strain>
    </source>
</reference>
<dbReference type="Pfam" id="PF19883">
    <property type="entry name" value="DUF6356"/>
    <property type="match status" value="1"/>
</dbReference>
<protein>
    <submittedName>
        <fullName evidence="2">Type 1 capsular polysaccharide biosynthesis protein J</fullName>
    </submittedName>
</protein>
<dbReference type="Proteomes" id="UP000612349">
    <property type="component" value="Unassembled WGS sequence"/>
</dbReference>
<reference evidence="2" key="2">
    <citation type="submission" date="2020-09" db="EMBL/GenBank/DDBJ databases">
        <authorList>
            <person name="Sun Q."/>
            <person name="Zhou Y."/>
        </authorList>
    </citation>
    <scope>NUCLEOTIDE SEQUENCE</scope>
    <source>
        <strain evidence="2">CGMCC 1.15360</strain>
    </source>
</reference>